<comment type="caution">
    <text evidence="2">The sequence shown here is derived from an EMBL/GenBank/DDBJ whole genome shotgun (WGS) entry which is preliminary data.</text>
</comment>
<dbReference type="InterPro" id="IPR019438">
    <property type="entry name" value="Q_salvage"/>
</dbReference>
<name>A0A1X2IB37_9FUNG</name>
<evidence type="ECO:0000313" key="3">
    <source>
        <dbReference type="Proteomes" id="UP000193560"/>
    </source>
</evidence>
<reference evidence="2 3" key="1">
    <citation type="submission" date="2016-07" db="EMBL/GenBank/DDBJ databases">
        <title>Pervasive Adenine N6-methylation of Active Genes in Fungi.</title>
        <authorList>
            <consortium name="DOE Joint Genome Institute"/>
            <person name="Mondo S.J."/>
            <person name="Dannebaum R.O."/>
            <person name="Kuo R.C."/>
            <person name="Labutti K."/>
            <person name="Haridas S."/>
            <person name="Kuo A."/>
            <person name="Salamov A."/>
            <person name="Ahrendt S.R."/>
            <person name="Lipzen A."/>
            <person name="Sullivan W."/>
            <person name="Andreopoulos W.B."/>
            <person name="Clum A."/>
            <person name="Lindquist E."/>
            <person name="Daum C."/>
            <person name="Ramamoorthy G.K."/>
            <person name="Gryganskyi A."/>
            <person name="Culley D."/>
            <person name="Magnuson J.K."/>
            <person name="James T.Y."/>
            <person name="O'Malley M.A."/>
            <person name="Stajich J.E."/>
            <person name="Spatafora J.W."/>
            <person name="Visel A."/>
            <person name="Grigoriev I.V."/>
        </authorList>
    </citation>
    <scope>NUCLEOTIDE SEQUENCE [LARGE SCALE GENOMIC DNA]</scope>
    <source>
        <strain evidence="2 3">NRRL 1336</strain>
    </source>
</reference>
<evidence type="ECO:0000256" key="1">
    <source>
        <dbReference type="RuleBase" id="RU365002"/>
    </source>
</evidence>
<dbReference type="GO" id="GO:0016787">
    <property type="term" value="F:hydrolase activity"/>
    <property type="evidence" value="ECO:0007669"/>
    <property type="project" value="UniProtKB-KW"/>
</dbReference>
<keyword evidence="1" id="KW-0378">Hydrolase</keyword>
<dbReference type="EC" id="3.2.2.-" evidence="1"/>
<dbReference type="STRING" id="90262.A0A1X2IB37"/>
<dbReference type="PANTHER" id="PTHR21314:SF1">
    <property type="entry name" value="QUEUOSINE SALVAGE PROTEIN"/>
    <property type="match status" value="1"/>
</dbReference>
<protein>
    <recommendedName>
        <fullName evidence="1">Queuosine 5'-phosphate N-glycosylase/hydrolase</fullName>
        <ecNumber evidence="1">3.2.2.-</ecNumber>
    </recommendedName>
    <alternativeName>
        <fullName evidence="1">Queuosine-nucleotide N-glycosylase/hydrolase</fullName>
    </alternativeName>
</protein>
<dbReference type="GO" id="GO:0006400">
    <property type="term" value="P:tRNA modification"/>
    <property type="evidence" value="ECO:0007669"/>
    <property type="project" value="TreeGrafter"/>
</dbReference>
<dbReference type="EMBL" id="MCGE01000017">
    <property type="protein sequence ID" value="ORZ13111.1"/>
    <property type="molecule type" value="Genomic_DNA"/>
</dbReference>
<comment type="similarity">
    <text evidence="1">Belongs to the QNG1 protein family.</text>
</comment>
<accession>A0A1X2IB37</accession>
<gene>
    <name evidence="2" type="ORF">BCR42DRAFT_453148</name>
</gene>
<comment type="catalytic activity">
    <reaction evidence="1">
        <text>queuosine 5'-phosphate + H2O = queuine + D-ribose 5-phosphate</text>
        <dbReference type="Rhea" id="RHEA:75387"/>
        <dbReference type="ChEBI" id="CHEBI:15377"/>
        <dbReference type="ChEBI" id="CHEBI:17433"/>
        <dbReference type="ChEBI" id="CHEBI:78346"/>
        <dbReference type="ChEBI" id="CHEBI:194371"/>
    </reaction>
    <physiologicalReaction direction="left-to-right" evidence="1">
        <dbReference type="Rhea" id="RHEA:75388"/>
    </physiologicalReaction>
</comment>
<organism evidence="2 3">
    <name type="scientific">Absidia repens</name>
    <dbReference type="NCBI Taxonomy" id="90262"/>
    <lineage>
        <taxon>Eukaryota</taxon>
        <taxon>Fungi</taxon>
        <taxon>Fungi incertae sedis</taxon>
        <taxon>Mucoromycota</taxon>
        <taxon>Mucoromycotina</taxon>
        <taxon>Mucoromycetes</taxon>
        <taxon>Mucorales</taxon>
        <taxon>Cunninghamellaceae</taxon>
        <taxon>Absidia</taxon>
    </lineage>
</organism>
<dbReference type="AlphaFoldDB" id="A0A1X2IB37"/>
<dbReference type="Pfam" id="PF10343">
    <property type="entry name" value="Q_salvage"/>
    <property type="match status" value="1"/>
</dbReference>
<dbReference type="PANTHER" id="PTHR21314">
    <property type="entry name" value="QUEUOSINE 5'-PHOSPHATE N-GLYCOSYLASE_HYDROLASE-RELATED"/>
    <property type="match status" value="1"/>
</dbReference>
<keyword evidence="3" id="KW-1185">Reference proteome</keyword>
<dbReference type="Proteomes" id="UP000193560">
    <property type="component" value="Unassembled WGS sequence"/>
</dbReference>
<sequence>MSLPNTDFIQAVRTTCKQVVDKSPVKVSEQGVKDFLTKLEKPSYEELAIDTPIRMPLKFSTLAEEVNFVAVIDLLNFGSGYRVPLHELAGRGAFDVIRFGVMSFHVGGTPMTAEKFKTIDIFDVASIFQLPIEKEVPVKEDMPFMTTNQATAVKPFAQGIVDVLNSTGNFLVDHGYKDLAAFIMDITQTQITASGSPTASHLVEKLVRALPGLQDLSVTPDGDTVYLFKKAQILVYHLWFLFHDQDPDHFGYTDIDQLTIFSDNVIPTMLIHLGVLVIPDAWQQDLDTNQDVGEYKAYIMRAASVVACEEIVKLSRSDQPIGPVHNMTEGALDVYLWRLGKVGDYRKVPRMEWRDTVMF</sequence>
<comment type="function">
    <text evidence="1">Catalyzes the hydrolysis of queuosine 5'-phosphate, releasing the nucleobase queuine (q). Is required for salvage of queuine from exogenous queuosine (Q) that is imported and then converted to queuosine 5'-phosphate intracellularly.</text>
</comment>
<evidence type="ECO:0000313" key="2">
    <source>
        <dbReference type="EMBL" id="ORZ13111.1"/>
    </source>
</evidence>
<proteinExistence type="inferred from homology"/>
<dbReference type="OrthoDB" id="416777at2759"/>